<dbReference type="InterPro" id="IPR045866">
    <property type="entry name" value="FAM210A/B-like"/>
</dbReference>
<dbReference type="Pfam" id="PF06916">
    <property type="entry name" value="FAM210A-B_dom"/>
    <property type="match status" value="1"/>
</dbReference>
<keyword evidence="4" id="KW-1185">Reference proteome</keyword>
<dbReference type="InterPro" id="IPR009688">
    <property type="entry name" value="FAM210A/B-like_dom"/>
</dbReference>
<dbReference type="OrthoDB" id="426386at2759"/>
<accession>L1IZC1</accession>
<dbReference type="GO" id="GO:0005739">
    <property type="term" value="C:mitochondrion"/>
    <property type="evidence" value="ECO:0007669"/>
    <property type="project" value="TreeGrafter"/>
</dbReference>
<dbReference type="PANTHER" id="PTHR21377">
    <property type="entry name" value="PROTEIN FAM210B, MITOCHONDRIAL"/>
    <property type="match status" value="1"/>
</dbReference>
<dbReference type="PaxDb" id="55529-EKX41427"/>
<dbReference type="EMBL" id="JH993024">
    <property type="protein sequence ID" value="EKX41427.1"/>
    <property type="molecule type" value="Genomic_DNA"/>
</dbReference>
<reference evidence="3" key="3">
    <citation type="submission" date="2015-06" db="UniProtKB">
        <authorList>
            <consortium name="EnsemblProtists"/>
        </authorList>
    </citation>
    <scope>IDENTIFICATION</scope>
</reference>
<evidence type="ECO:0000313" key="2">
    <source>
        <dbReference type="EMBL" id="EKX41427.1"/>
    </source>
</evidence>
<evidence type="ECO:0000313" key="3">
    <source>
        <dbReference type="EnsemblProtists" id="EKX41427"/>
    </source>
</evidence>
<dbReference type="HOGENOM" id="CLU_1075401_0_0_1"/>
<organism evidence="2">
    <name type="scientific">Guillardia theta (strain CCMP2712)</name>
    <name type="common">Cryptophyte</name>
    <dbReference type="NCBI Taxonomy" id="905079"/>
    <lineage>
        <taxon>Eukaryota</taxon>
        <taxon>Cryptophyceae</taxon>
        <taxon>Pyrenomonadales</taxon>
        <taxon>Geminigeraceae</taxon>
        <taxon>Guillardia</taxon>
    </lineage>
</organism>
<evidence type="ECO:0000259" key="1">
    <source>
        <dbReference type="Pfam" id="PF06916"/>
    </source>
</evidence>
<dbReference type="RefSeq" id="XP_005828407.1">
    <property type="nucleotide sequence ID" value="XM_005828350.1"/>
</dbReference>
<dbReference type="AlphaFoldDB" id="L1IZC1"/>
<dbReference type="EnsemblProtists" id="EKX41427">
    <property type="protein sequence ID" value="EKX41427"/>
    <property type="gene ID" value="GUITHDRAFT_164426"/>
</dbReference>
<sequence>MRIGQSILPRLHGGIRAIRFNTTSATASCSSQWLYRSAQGSVGVLPCAYKNGMQRRSLRPSLNVFHDMQRSYVTGTWAARTMMPVHARTLLPCFFWKEHRTFTSEAPAESQKDKFKRLMQEYGKVVLLSHSTIWGLSLMGTYAFIQSMDLTAFIELLPKSIASHVDPSAGAFAIAFVLVKLTGPARLMIDFAITPTLAGFLRQTWLAGPLGLKKFTEDDKNAYKRMIERAGQGRTIAKLTYKRIRDSKHTIKAISVYLS</sequence>
<feature type="domain" description="DUF1279" evidence="1">
    <location>
        <begin position="114"/>
        <end position="195"/>
    </location>
</feature>
<dbReference type="PANTHER" id="PTHR21377:SF0">
    <property type="entry name" value="PROTEIN FAM210B, MITOCHONDRIAL"/>
    <property type="match status" value="1"/>
</dbReference>
<protein>
    <recommendedName>
        <fullName evidence="1">DUF1279 domain-containing protein</fullName>
    </recommendedName>
</protein>
<name>L1IZC1_GUITC</name>
<reference evidence="4" key="2">
    <citation type="submission" date="2012-11" db="EMBL/GenBank/DDBJ databases">
        <authorList>
            <person name="Kuo A."/>
            <person name="Curtis B.A."/>
            <person name="Tanifuji G."/>
            <person name="Burki F."/>
            <person name="Gruber A."/>
            <person name="Irimia M."/>
            <person name="Maruyama S."/>
            <person name="Arias M.C."/>
            <person name="Ball S.G."/>
            <person name="Gile G.H."/>
            <person name="Hirakawa Y."/>
            <person name="Hopkins J.F."/>
            <person name="Rensing S.A."/>
            <person name="Schmutz J."/>
            <person name="Symeonidi A."/>
            <person name="Elias M."/>
            <person name="Eveleigh R.J."/>
            <person name="Herman E.K."/>
            <person name="Klute M.J."/>
            <person name="Nakayama T."/>
            <person name="Obornik M."/>
            <person name="Reyes-Prieto A."/>
            <person name="Armbrust E.V."/>
            <person name="Aves S.J."/>
            <person name="Beiko R.G."/>
            <person name="Coutinho P."/>
            <person name="Dacks J.B."/>
            <person name="Durnford D.G."/>
            <person name="Fast N.M."/>
            <person name="Green B.R."/>
            <person name="Grisdale C."/>
            <person name="Hempe F."/>
            <person name="Henrissat B."/>
            <person name="Hoppner M.P."/>
            <person name="Ishida K.-I."/>
            <person name="Kim E."/>
            <person name="Koreny L."/>
            <person name="Kroth P.G."/>
            <person name="Liu Y."/>
            <person name="Malik S.-B."/>
            <person name="Maier U.G."/>
            <person name="McRose D."/>
            <person name="Mock T."/>
            <person name="Neilson J.A."/>
            <person name="Onodera N.T."/>
            <person name="Poole A.M."/>
            <person name="Pritham E.J."/>
            <person name="Richards T.A."/>
            <person name="Rocap G."/>
            <person name="Roy S.W."/>
            <person name="Sarai C."/>
            <person name="Schaack S."/>
            <person name="Shirato S."/>
            <person name="Slamovits C.H."/>
            <person name="Spencer D.F."/>
            <person name="Suzuki S."/>
            <person name="Worden A.Z."/>
            <person name="Zauner S."/>
            <person name="Barry K."/>
            <person name="Bell C."/>
            <person name="Bharti A.K."/>
            <person name="Crow J.A."/>
            <person name="Grimwood J."/>
            <person name="Kramer R."/>
            <person name="Lindquist E."/>
            <person name="Lucas S."/>
            <person name="Salamov A."/>
            <person name="McFadden G.I."/>
            <person name="Lane C.E."/>
            <person name="Keeling P.J."/>
            <person name="Gray M.W."/>
            <person name="Grigoriev I.V."/>
            <person name="Archibald J.M."/>
        </authorList>
    </citation>
    <scope>NUCLEOTIDE SEQUENCE</scope>
    <source>
        <strain evidence="4">CCMP2712</strain>
    </source>
</reference>
<reference evidence="2 4" key="1">
    <citation type="journal article" date="2012" name="Nature">
        <title>Algal genomes reveal evolutionary mosaicism and the fate of nucleomorphs.</title>
        <authorList>
            <consortium name="DOE Joint Genome Institute"/>
            <person name="Curtis B.A."/>
            <person name="Tanifuji G."/>
            <person name="Burki F."/>
            <person name="Gruber A."/>
            <person name="Irimia M."/>
            <person name="Maruyama S."/>
            <person name="Arias M.C."/>
            <person name="Ball S.G."/>
            <person name="Gile G.H."/>
            <person name="Hirakawa Y."/>
            <person name="Hopkins J.F."/>
            <person name="Kuo A."/>
            <person name="Rensing S.A."/>
            <person name="Schmutz J."/>
            <person name="Symeonidi A."/>
            <person name="Elias M."/>
            <person name="Eveleigh R.J."/>
            <person name="Herman E.K."/>
            <person name="Klute M.J."/>
            <person name="Nakayama T."/>
            <person name="Obornik M."/>
            <person name="Reyes-Prieto A."/>
            <person name="Armbrust E.V."/>
            <person name="Aves S.J."/>
            <person name="Beiko R.G."/>
            <person name="Coutinho P."/>
            <person name="Dacks J.B."/>
            <person name="Durnford D.G."/>
            <person name="Fast N.M."/>
            <person name="Green B.R."/>
            <person name="Grisdale C.J."/>
            <person name="Hempel F."/>
            <person name="Henrissat B."/>
            <person name="Hoppner M.P."/>
            <person name="Ishida K."/>
            <person name="Kim E."/>
            <person name="Koreny L."/>
            <person name="Kroth P.G."/>
            <person name="Liu Y."/>
            <person name="Malik S.B."/>
            <person name="Maier U.G."/>
            <person name="McRose D."/>
            <person name="Mock T."/>
            <person name="Neilson J.A."/>
            <person name="Onodera N.T."/>
            <person name="Poole A.M."/>
            <person name="Pritham E.J."/>
            <person name="Richards T.A."/>
            <person name="Rocap G."/>
            <person name="Roy S.W."/>
            <person name="Sarai C."/>
            <person name="Schaack S."/>
            <person name="Shirato S."/>
            <person name="Slamovits C.H."/>
            <person name="Spencer D.F."/>
            <person name="Suzuki S."/>
            <person name="Worden A.Z."/>
            <person name="Zauner S."/>
            <person name="Barry K."/>
            <person name="Bell C."/>
            <person name="Bharti A.K."/>
            <person name="Crow J.A."/>
            <person name="Grimwood J."/>
            <person name="Kramer R."/>
            <person name="Lindquist E."/>
            <person name="Lucas S."/>
            <person name="Salamov A."/>
            <person name="McFadden G.I."/>
            <person name="Lane C.E."/>
            <person name="Keeling P.J."/>
            <person name="Gray M.W."/>
            <person name="Grigoriev I.V."/>
            <person name="Archibald J.M."/>
        </authorList>
    </citation>
    <scope>NUCLEOTIDE SEQUENCE</scope>
    <source>
        <strain evidence="2 4">CCMP2712</strain>
    </source>
</reference>
<dbReference type="Proteomes" id="UP000011087">
    <property type="component" value="Unassembled WGS sequence"/>
</dbReference>
<evidence type="ECO:0000313" key="4">
    <source>
        <dbReference type="Proteomes" id="UP000011087"/>
    </source>
</evidence>
<gene>
    <name evidence="2" type="ORF">GUITHDRAFT_164426</name>
</gene>
<dbReference type="GeneID" id="17297970"/>
<proteinExistence type="predicted"/>
<dbReference type="KEGG" id="gtt:GUITHDRAFT_164426"/>